<evidence type="ECO:0000256" key="3">
    <source>
        <dbReference type="ARBA" id="ARBA00022617"/>
    </source>
</evidence>
<evidence type="ECO:0000256" key="12">
    <source>
        <dbReference type="RuleBase" id="RU000461"/>
    </source>
</evidence>
<organism evidence="15 16">
    <name type="scientific">Sarcophilus harrisii</name>
    <name type="common">Tasmanian devil</name>
    <name type="synonym">Sarcophilus laniarius</name>
    <dbReference type="NCBI Taxonomy" id="9305"/>
    <lineage>
        <taxon>Eukaryota</taxon>
        <taxon>Metazoa</taxon>
        <taxon>Chordata</taxon>
        <taxon>Craniata</taxon>
        <taxon>Vertebrata</taxon>
        <taxon>Euteleostomi</taxon>
        <taxon>Mammalia</taxon>
        <taxon>Metatheria</taxon>
        <taxon>Dasyuromorphia</taxon>
        <taxon>Dasyuridae</taxon>
        <taxon>Sarcophilus</taxon>
    </lineage>
</organism>
<dbReference type="PROSITE" id="PS00086">
    <property type="entry name" value="CYTOCHROME_P450"/>
    <property type="match status" value="1"/>
</dbReference>
<feature type="transmembrane region" description="Helical" evidence="14">
    <location>
        <begin position="6"/>
        <end position="24"/>
    </location>
</feature>
<dbReference type="PANTHER" id="PTHR24300:SF346">
    <property type="entry name" value="CYTOCHROME P450 2C44"/>
    <property type="match status" value="1"/>
</dbReference>
<dbReference type="InterPro" id="IPR036396">
    <property type="entry name" value="Cyt_P450_sf"/>
</dbReference>
<keyword evidence="16" id="KW-1185">Reference proteome</keyword>
<dbReference type="InterPro" id="IPR001128">
    <property type="entry name" value="Cyt_P450"/>
</dbReference>
<dbReference type="OrthoDB" id="2789670at2759"/>
<dbReference type="GeneID" id="100933015"/>
<dbReference type="PANTHER" id="PTHR24300">
    <property type="entry name" value="CYTOCHROME P450 508A4-RELATED"/>
    <property type="match status" value="1"/>
</dbReference>
<keyword evidence="4 11" id="KW-0479">Metal-binding</keyword>
<dbReference type="GeneTree" id="ENSGT00940000163402"/>
<keyword evidence="3 11" id="KW-0349">Heme</keyword>
<evidence type="ECO:0000256" key="2">
    <source>
        <dbReference type="ARBA" id="ARBA00010617"/>
    </source>
</evidence>
<evidence type="ECO:0000256" key="4">
    <source>
        <dbReference type="ARBA" id="ARBA00022723"/>
    </source>
</evidence>
<dbReference type="GO" id="GO:0020037">
    <property type="term" value="F:heme binding"/>
    <property type="evidence" value="ECO:0007669"/>
    <property type="project" value="UniProtKB-UniRule"/>
</dbReference>
<evidence type="ECO:0000256" key="10">
    <source>
        <dbReference type="ARBA" id="ARBA00023136"/>
    </source>
</evidence>
<dbReference type="GO" id="GO:0006805">
    <property type="term" value="P:xenobiotic metabolic process"/>
    <property type="evidence" value="ECO:0007669"/>
    <property type="project" value="TreeGrafter"/>
</dbReference>
<dbReference type="PRINTS" id="PR00385">
    <property type="entry name" value="P450"/>
</dbReference>
<dbReference type="AlphaFoldDB" id="G3VCH1"/>
<evidence type="ECO:0000313" key="16">
    <source>
        <dbReference type="Proteomes" id="UP000007648"/>
    </source>
</evidence>
<dbReference type="GO" id="GO:0005506">
    <property type="term" value="F:iron ion binding"/>
    <property type="evidence" value="ECO:0007669"/>
    <property type="project" value="UniProtKB-UniRule"/>
</dbReference>
<comment type="similarity">
    <text evidence="2 12">Belongs to the cytochrome P450 family.</text>
</comment>
<evidence type="ECO:0000313" key="15">
    <source>
        <dbReference type="Ensembl" id="ENSSHAP00000000875.2"/>
    </source>
</evidence>
<dbReference type="InParanoid" id="G3VCH1"/>
<name>G3VCH1_SARHA</name>
<sequence length="493" mass="57219">MDLWGLTNFVLVAIVSFLFFQLLWSKGSKTSIPPGPTPLPILGNMLQLGSKNFLTSLDKLAEKYGPVYTIYLGLQRVTILHGYEAVKEALIDQGDKFIYRKSLPIFEEVFKEYGILSNNGERWKHIRRFSLMTMKNFGMGKRTIEERVQEEAQCLVKELQNTKAQALDPTFILSCAPCNVICSILFNHRFNYDDEKFLHLMKMLNENFRLLNTPWIKLYNVYPSLIKHFPGSHRTIHKNIIEIRDFIMNQVKKHEEILDPNNPQDYIDCFLIRMQQEKMNPESDFSYQELLSTSSNLFAAGTETTANTLRYGLLLLMKYPEIQAKVHEEIDRVVGSSRRPSMQDRIKMPYVEAVVHEIQRYISLLPLSIPRTTTQDIHFRNHVIPKDTIVFPVLHSILYDKKIFPNPYQFDPENFLTKSGDFQKNDHFTPFSLGKRNCVGESLARMEVFLFLTTILQNFTLKPLVDPKELSITPLMSGLLNLPPIYKLSLLPR</sequence>
<dbReference type="SUPFAM" id="SSF48264">
    <property type="entry name" value="Cytochrome P450"/>
    <property type="match status" value="1"/>
</dbReference>
<evidence type="ECO:0000256" key="8">
    <source>
        <dbReference type="ARBA" id="ARBA00023004"/>
    </source>
</evidence>
<dbReference type="EC" id="1.14.14.1" evidence="13"/>
<evidence type="ECO:0000256" key="9">
    <source>
        <dbReference type="ARBA" id="ARBA00023033"/>
    </source>
</evidence>
<keyword evidence="14" id="KW-1133">Transmembrane helix</keyword>
<evidence type="ECO:0000256" key="14">
    <source>
        <dbReference type="SAM" id="Phobius"/>
    </source>
</evidence>
<reference evidence="15 16" key="1">
    <citation type="journal article" date="2011" name="Proc. Natl. Acad. Sci. U.S.A.">
        <title>Genetic diversity and population structure of the endangered marsupial Sarcophilus harrisii (Tasmanian devil).</title>
        <authorList>
            <person name="Miller W."/>
            <person name="Hayes V.M."/>
            <person name="Ratan A."/>
            <person name="Petersen D.C."/>
            <person name="Wittekindt N.E."/>
            <person name="Miller J."/>
            <person name="Walenz B."/>
            <person name="Knight J."/>
            <person name="Qi J."/>
            <person name="Zhao F."/>
            <person name="Wang Q."/>
            <person name="Bedoya-Reina O.C."/>
            <person name="Katiyar N."/>
            <person name="Tomsho L.P."/>
            <person name="Kasson L.M."/>
            <person name="Hardie R.A."/>
            <person name="Woodbridge P."/>
            <person name="Tindall E.A."/>
            <person name="Bertelsen M.F."/>
            <person name="Dixon D."/>
            <person name="Pyecroft S."/>
            <person name="Helgen K.M."/>
            <person name="Lesk A.M."/>
            <person name="Pringle T.H."/>
            <person name="Patterson N."/>
            <person name="Zhang Y."/>
            <person name="Kreiss A."/>
            <person name="Woods G.M."/>
            <person name="Jones M.E."/>
            <person name="Schuster S.C."/>
        </authorList>
    </citation>
    <scope>NUCLEOTIDE SEQUENCE [LARGE SCALE GENOMIC DNA]</scope>
</reference>
<dbReference type="STRING" id="9305.ENSSHAP00000000875"/>
<protein>
    <recommendedName>
        <fullName evidence="13">Cytochrome P450</fullName>
        <ecNumber evidence="13">1.14.14.1</ecNumber>
    </recommendedName>
</protein>
<dbReference type="Ensembl" id="ENSSHAT00000000886.2">
    <property type="protein sequence ID" value="ENSSHAP00000000875.2"/>
    <property type="gene ID" value="ENSSHAG00000000782.2"/>
</dbReference>
<comment type="catalytic activity">
    <reaction evidence="13">
        <text>an organic molecule + reduced [NADPH--hemoprotein reductase] + O2 = an alcohol + oxidized [NADPH--hemoprotein reductase] + H2O + H(+)</text>
        <dbReference type="Rhea" id="RHEA:17149"/>
        <dbReference type="Rhea" id="RHEA-COMP:11964"/>
        <dbReference type="Rhea" id="RHEA-COMP:11965"/>
        <dbReference type="ChEBI" id="CHEBI:15377"/>
        <dbReference type="ChEBI" id="CHEBI:15378"/>
        <dbReference type="ChEBI" id="CHEBI:15379"/>
        <dbReference type="ChEBI" id="CHEBI:30879"/>
        <dbReference type="ChEBI" id="CHEBI:57618"/>
        <dbReference type="ChEBI" id="CHEBI:58210"/>
        <dbReference type="ChEBI" id="CHEBI:142491"/>
        <dbReference type="EC" id="1.14.14.1"/>
    </reaction>
</comment>
<dbReference type="InterPro" id="IPR017972">
    <property type="entry name" value="Cyt_P450_CS"/>
</dbReference>
<dbReference type="HOGENOM" id="CLU_001570_22_3_1"/>
<proteinExistence type="inferred from homology"/>
<gene>
    <name evidence="15" type="primary">LOC100933015</name>
</gene>
<dbReference type="InterPro" id="IPR002401">
    <property type="entry name" value="Cyt_P450_E_grp-I"/>
</dbReference>
<evidence type="ECO:0000256" key="1">
    <source>
        <dbReference type="ARBA" id="ARBA00001971"/>
    </source>
</evidence>
<dbReference type="Pfam" id="PF00067">
    <property type="entry name" value="p450"/>
    <property type="match status" value="1"/>
</dbReference>
<dbReference type="Gene3D" id="1.10.630.10">
    <property type="entry name" value="Cytochrome P450"/>
    <property type="match status" value="1"/>
</dbReference>
<comment type="subcellular location">
    <subcellularLocation>
        <location evidence="13">Endoplasmic reticulum membrane</location>
    </subcellularLocation>
    <subcellularLocation>
        <location evidence="13">Microsome membrane</location>
    </subcellularLocation>
</comment>
<evidence type="ECO:0000256" key="6">
    <source>
        <dbReference type="ARBA" id="ARBA00022848"/>
    </source>
</evidence>
<dbReference type="GO" id="GO:0006082">
    <property type="term" value="P:organic acid metabolic process"/>
    <property type="evidence" value="ECO:0007669"/>
    <property type="project" value="TreeGrafter"/>
</dbReference>
<keyword evidence="14" id="KW-0812">Transmembrane</keyword>
<evidence type="ECO:0000256" key="7">
    <source>
        <dbReference type="ARBA" id="ARBA00023002"/>
    </source>
</evidence>
<dbReference type="KEGG" id="shr:100933015"/>
<keyword evidence="5 13" id="KW-0256">Endoplasmic reticulum</keyword>
<reference evidence="15" key="3">
    <citation type="submission" date="2025-09" db="UniProtKB">
        <authorList>
            <consortium name="Ensembl"/>
        </authorList>
    </citation>
    <scope>IDENTIFICATION</scope>
</reference>
<keyword evidence="10 14" id="KW-0472">Membrane</keyword>
<keyword evidence="7 12" id="KW-0560">Oxidoreductase</keyword>
<keyword evidence="9 12" id="KW-0503">Monooxygenase</keyword>
<comment type="function">
    <text evidence="13">Cytochromes P450 are a group of heme-thiolate monooxygenases.</text>
</comment>
<dbReference type="Proteomes" id="UP000007648">
    <property type="component" value="Unassembled WGS sequence"/>
</dbReference>
<dbReference type="PRINTS" id="PR01684">
    <property type="entry name" value="EP450ICYP2A"/>
</dbReference>
<dbReference type="RefSeq" id="XP_031812108.1">
    <property type="nucleotide sequence ID" value="XM_031956248.1"/>
</dbReference>
<dbReference type="FunFam" id="1.10.630.10:FF:000001">
    <property type="entry name" value="Cytochrome P450, family 2"/>
    <property type="match status" value="1"/>
</dbReference>
<accession>G3VCH1</accession>
<keyword evidence="8 11" id="KW-0408">Iron</keyword>
<dbReference type="GO" id="GO:0005789">
    <property type="term" value="C:endoplasmic reticulum membrane"/>
    <property type="evidence" value="ECO:0007669"/>
    <property type="project" value="UniProtKB-SubCell"/>
</dbReference>
<keyword evidence="6 13" id="KW-0492">Microsome</keyword>
<evidence type="ECO:0000256" key="11">
    <source>
        <dbReference type="PIRSR" id="PIRSR602401-1"/>
    </source>
</evidence>
<dbReference type="PRINTS" id="PR00463">
    <property type="entry name" value="EP450I"/>
</dbReference>
<dbReference type="InterPro" id="IPR008067">
    <property type="entry name" value="Cyt_P450_E_grp-I_CYP2A-like"/>
</dbReference>
<dbReference type="eggNOG" id="KOG0156">
    <property type="taxonomic scope" value="Eukaryota"/>
</dbReference>
<comment type="cofactor">
    <cofactor evidence="1 11 13">
        <name>heme</name>
        <dbReference type="ChEBI" id="CHEBI:30413"/>
    </cofactor>
</comment>
<feature type="binding site" description="axial binding residue" evidence="11">
    <location>
        <position position="438"/>
    </location>
    <ligand>
        <name>heme</name>
        <dbReference type="ChEBI" id="CHEBI:30413"/>
    </ligand>
    <ligandPart>
        <name>Fe</name>
        <dbReference type="ChEBI" id="CHEBI:18248"/>
    </ligandPart>
</feature>
<evidence type="ECO:0000256" key="13">
    <source>
        <dbReference type="RuleBase" id="RU368053"/>
    </source>
</evidence>
<reference evidence="15" key="2">
    <citation type="submission" date="2025-08" db="UniProtKB">
        <authorList>
            <consortium name="Ensembl"/>
        </authorList>
    </citation>
    <scope>IDENTIFICATION</scope>
</reference>
<dbReference type="InterPro" id="IPR050182">
    <property type="entry name" value="Cytochrome_P450_fam2"/>
</dbReference>
<dbReference type="GO" id="GO:0016712">
    <property type="term" value="F:oxidoreductase activity, acting on paired donors, with incorporation or reduction of molecular oxygen, reduced flavin or flavoprotein as one donor, and incorporation of one atom of oxygen"/>
    <property type="evidence" value="ECO:0007669"/>
    <property type="project" value="UniProtKB-EC"/>
</dbReference>
<evidence type="ECO:0000256" key="5">
    <source>
        <dbReference type="ARBA" id="ARBA00022824"/>
    </source>
</evidence>